<dbReference type="OrthoDB" id="762982at2759"/>
<evidence type="ECO:0000313" key="6">
    <source>
        <dbReference type="EMBL" id="VDK32582.1"/>
    </source>
</evidence>
<dbReference type="GO" id="GO:0005737">
    <property type="term" value="C:cytoplasm"/>
    <property type="evidence" value="ECO:0007669"/>
    <property type="project" value="UniProtKB-SubCell"/>
</dbReference>
<reference evidence="6 7" key="2">
    <citation type="submission" date="2018-11" db="EMBL/GenBank/DDBJ databases">
        <authorList>
            <consortium name="Pathogen Informatics"/>
        </authorList>
    </citation>
    <scope>NUCLEOTIDE SEQUENCE [LARGE SCALE GENOMIC DNA]</scope>
</reference>
<dbReference type="WBParaSite" id="TASK_0000392401-mRNA-1">
    <property type="protein sequence ID" value="TASK_0000392401-mRNA-1"/>
    <property type="gene ID" value="TASK_0000392401"/>
</dbReference>
<dbReference type="Proteomes" id="UP000282613">
    <property type="component" value="Unassembled WGS sequence"/>
</dbReference>
<evidence type="ECO:0000313" key="7">
    <source>
        <dbReference type="Proteomes" id="UP000282613"/>
    </source>
</evidence>
<accession>A0A0R3W2A2</accession>
<dbReference type="STRING" id="60517.A0A0R3W2A2"/>
<feature type="region of interest" description="Disordered" evidence="5">
    <location>
        <begin position="1"/>
        <end position="22"/>
    </location>
</feature>
<keyword evidence="4" id="KW-0694">RNA-binding</keyword>
<feature type="region of interest" description="Disordered" evidence="5">
    <location>
        <begin position="366"/>
        <end position="386"/>
    </location>
</feature>
<evidence type="ECO:0000256" key="1">
    <source>
        <dbReference type="ARBA" id="ARBA00004496"/>
    </source>
</evidence>
<feature type="region of interest" description="Disordered" evidence="5">
    <location>
        <begin position="415"/>
        <end position="438"/>
    </location>
</feature>
<dbReference type="GO" id="GO:0003729">
    <property type="term" value="F:mRNA binding"/>
    <property type="evidence" value="ECO:0007669"/>
    <property type="project" value="TreeGrafter"/>
</dbReference>
<reference evidence="8" key="1">
    <citation type="submission" date="2017-02" db="UniProtKB">
        <authorList>
            <consortium name="WormBaseParasite"/>
        </authorList>
    </citation>
    <scope>IDENTIFICATION</scope>
</reference>
<dbReference type="SUPFAM" id="SSF54928">
    <property type="entry name" value="RNA-binding domain, RBD"/>
    <property type="match status" value="1"/>
</dbReference>
<dbReference type="PANTHER" id="PTHR48032:SF18">
    <property type="entry name" value="RRM DOMAIN-CONTAINING PROTEIN"/>
    <property type="match status" value="1"/>
</dbReference>
<keyword evidence="2" id="KW-0963">Cytoplasm</keyword>
<sequence>MKSVSDSNAKPTGVKRTSDGVPVSTFLNSSPMNATLIATQALLRTKKVFIGGVSTSTTADDLKVFFSTYGDVSIRQNSRMIDSCELMFDRATNRSRGEHLAPSYLTCSQYVEVKKAVPKEVMSNTNTLLRQRQYAVQNMPLATANRQTAVAVAGPGTSHYLGVGTATASGNVSSIQASTASALTVPQMLTMFNALQPKAQQQSRINAPNPLLTTPLQPTITSFPNFNYPFPYNYPNGGILAQTDAASLPPCAQSALATSSIVPYDYASYPGATSALTPFPPRLPPAYPTPVGLPTAQQTLIGVTTPGYDPTGLNMAATYPQALQTTQSYNAVAAAAAVAYNLCLLQEQHQQAAVLAAASALQMSGSSVPAVTSPPSPLGTATQPQSAASINGHAMNAIMNRHQIVIQQMPQLSSNAAGSMTPKATNSSEQTPISQSNATATDVNSGLCIMPAKIPRCVLSFN</sequence>
<keyword evidence="3" id="KW-0677">Repeat</keyword>
<proteinExistence type="predicted"/>
<evidence type="ECO:0000256" key="5">
    <source>
        <dbReference type="SAM" id="MobiDB-lite"/>
    </source>
</evidence>
<comment type="subcellular location">
    <subcellularLocation>
        <location evidence="1">Cytoplasm</location>
    </subcellularLocation>
</comment>
<evidence type="ECO:0000256" key="3">
    <source>
        <dbReference type="ARBA" id="ARBA00022737"/>
    </source>
</evidence>
<evidence type="ECO:0000256" key="2">
    <source>
        <dbReference type="ARBA" id="ARBA00022490"/>
    </source>
</evidence>
<protein>
    <submittedName>
        <fullName evidence="8">RRM domain-containing protein</fullName>
    </submittedName>
</protein>
<keyword evidence="7" id="KW-1185">Reference proteome</keyword>
<dbReference type="InterPro" id="IPR035979">
    <property type="entry name" value="RBD_domain_sf"/>
</dbReference>
<feature type="compositionally biased region" description="Polar residues" evidence="5">
    <location>
        <begin position="1"/>
        <end position="10"/>
    </location>
</feature>
<dbReference type="AlphaFoldDB" id="A0A0R3W2A2"/>
<organism evidence="8">
    <name type="scientific">Taenia asiatica</name>
    <name type="common">Asian tapeworm</name>
    <dbReference type="NCBI Taxonomy" id="60517"/>
    <lineage>
        <taxon>Eukaryota</taxon>
        <taxon>Metazoa</taxon>
        <taxon>Spiralia</taxon>
        <taxon>Lophotrochozoa</taxon>
        <taxon>Platyhelminthes</taxon>
        <taxon>Cestoda</taxon>
        <taxon>Eucestoda</taxon>
        <taxon>Cyclophyllidea</taxon>
        <taxon>Taeniidae</taxon>
        <taxon>Taenia</taxon>
    </lineage>
</organism>
<dbReference type="GO" id="GO:0006417">
    <property type="term" value="P:regulation of translation"/>
    <property type="evidence" value="ECO:0007669"/>
    <property type="project" value="TreeGrafter"/>
</dbReference>
<name>A0A0R3W2A2_TAEAS</name>
<evidence type="ECO:0000313" key="8">
    <source>
        <dbReference type="WBParaSite" id="TASK_0000392401-mRNA-1"/>
    </source>
</evidence>
<dbReference type="Gene3D" id="3.30.70.330">
    <property type="match status" value="1"/>
</dbReference>
<dbReference type="EMBL" id="UYRS01018319">
    <property type="protein sequence ID" value="VDK32582.1"/>
    <property type="molecule type" value="Genomic_DNA"/>
</dbReference>
<dbReference type="InterPro" id="IPR012677">
    <property type="entry name" value="Nucleotide-bd_a/b_plait_sf"/>
</dbReference>
<gene>
    <name evidence="6" type="ORF">TASK_LOCUS3925</name>
</gene>
<evidence type="ECO:0000256" key="4">
    <source>
        <dbReference type="ARBA" id="ARBA00022884"/>
    </source>
</evidence>
<dbReference type="PANTHER" id="PTHR48032">
    <property type="entry name" value="RNA-BINDING PROTEIN MUSASHI HOMOLOG RBP6"/>
    <property type="match status" value="1"/>
</dbReference>